<proteinExistence type="predicted"/>
<dbReference type="InterPro" id="IPR050534">
    <property type="entry name" value="Coronavir_polyprotein_1ab"/>
</dbReference>
<evidence type="ECO:0000256" key="4">
    <source>
        <dbReference type="ARBA" id="ARBA00022840"/>
    </source>
</evidence>
<dbReference type="InterPro" id="IPR047187">
    <property type="entry name" value="SF1_C_Upf1"/>
</dbReference>
<reference evidence="6" key="1">
    <citation type="submission" date="2019-08" db="EMBL/GenBank/DDBJ databases">
        <authorList>
            <person name="Kucharzyk K."/>
            <person name="Murdoch R.W."/>
            <person name="Higgins S."/>
            <person name="Loffler F."/>
        </authorList>
    </citation>
    <scope>NUCLEOTIDE SEQUENCE</scope>
</reference>
<dbReference type="GO" id="GO:0043139">
    <property type="term" value="F:5'-3' DNA helicase activity"/>
    <property type="evidence" value="ECO:0007669"/>
    <property type="project" value="TreeGrafter"/>
</dbReference>
<accession>A0A645I6L0</accession>
<feature type="domain" description="DNA2/NAM7 helicase-like C-terminal" evidence="5">
    <location>
        <begin position="3"/>
        <end position="121"/>
    </location>
</feature>
<dbReference type="PANTHER" id="PTHR43788:SF8">
    <property type="entry name" value="DNA-BINDING PROTEIN SMUBP-2"/>
    <property type="match status" value="1"/>
</dbReference>
<dbReference type="InterPro" id="IPR041679">
    <property type="entry name" value="DNA2/NAM7-like_C"/>
</dbReference>
<sequence>MNFIDMSYDRTYKIDKSFNGNVNQSEIKIIKNLIAKIRKEHSNKIAVITPYKAQKRYLINNLKSFDEVYVDTVDGFQGDEADIAIFATTRSYGKTDFFSDYARINVALSRTIKELIIIGSMKYFKSYKETHPLFELAKQIELKGNVINGKTLFGGKVNE</sequence>
<keyword evidence="4" id="KW-0067">ATP-binding</keyword>
<keyword evidence="3" id="KW-0347">Helicase</keyword>
<keyword evidence="2" id="KW-0378">Hydrolase</keyword>
<protein>
    <recommendedName>
        <fullName evidence="5">DNA2/NAM7 helicase-like C-terminal domain-containing protein</fullName>
    </recommendedName>
</protein>
<gene>
    <name evidence="6" type="ORF">SDC9_191595</name>
</gene>
<dbReference type="Pfam" id="PF13087">
    <property type="entry name" value="AAA_12"/>
    <property type="match status" value="1"/>
</dbReference>
<dbReference type="CDD" id="cd18808">
    <property type="entry name" value="SF1_C_Upf1"/>
    <property type="match status" value="1"/>
</dbReference>
<dbReference type="PANTHER" id="PTHR43788">
    <property type="entry name" value="DNA2/NAM7 HELICASE FAMILY MEMBER"/>
    <property type="match status" value="1"/>
</dbReference>
<evidence type="ECO:0000256" key="1">
    <source>
        <dbReference type="ARBA" id="ARBA00022741"/>
    </source>
</evidence>
<dbReference type="EMBL" id="VSSQ01102840">
    <property type="protein sequence ID" value="MPN44034.1"/>
    <property type="molecule type" value="Genomic_DNA"/>
</dbReference>
<dbReference type="Gene3D" id="3.40.50.300">
    <property type="entry name" value="P-loop containing nucleotide triphosphate hydrolases"/>
    <property type="match status" value="1"/>
</dbReference>
<dbReference type="AlphaFoldDB" id="A0A645I6L0"/>
<evidence type="ECO:0000256" key="3">
    <source>
        <dbReference type="ARBA" id="ARBA00022806"/>
    </source>
</evidence>
<organism evidence="6">
    <name type="scientific">bioreactor metagenome</name>
    <dbReference type="NCBI Taxonomy" id="1076179"/>
    <lineage>
        <taxon>unclassified sequences</taxon>
        <taxon>metagenomes</taxon>
        <taxon>ecological metagenomes</taxon>
    </lineage>
</organism>
<name>A0A645I6L0_9ZZZZ</name>
<evidence type="ECO:0000313" key="6">
    <source>
        <dbReference type="EMBL" id="MPN44034.1"/>
    </source>
</evidence>
<dbReference type="GO" id="GO:0005524">
    <property type="term" value="F:ATP binding"/>
    <property type="evidence" value="ECO:0007669"/>
    <property type="project" value="UniProtKB-KW"/>
</dbReference>
<dbReference type="GO" id="GO:0016787">
    <property type="term" value="F:hydrolase activity"/>
    <property type="evidence" value="ECO:0007669"/>
    <property type="project" value="UniProtKB-KW"/>
</dbReference>
<comment type="caution">
    <text evidence="6">The sequence shown here is derived from an EMBL/GenBank/DDBJ whole genome shotgun (WGS) entry which is preliminary data.</text>
</comment>
<evidence type="ECO:0000256" key="2">
    <source>
        <dbReference type="ARBA" id="ARBA00022801"/>
    </source>
</evidence>
<evidence type="ECO:0000259" key="5">
    <source>
        <dbReference type="Pfam" id="PF13087"/>
    </source>
</evidence>
<keyword evidence="1" id="KW-0547">Nucleotide-binding</keyword>
<dbReference type="InterPro" id="IPR027417">
    <property type="entry name" value="P-loop_NTPase"/>
</dbReference>
<dbReference type="SUPFAM" id="SSF52540">
    <property type="entry name" value="P-loop containing nucleoside triphosphate hydrolases"/>
    <property type="match status" value="1"/>
</dbReference>